<dbReference type="GO" id="GO:0003954">
    <property type="term" value="F:NADH dehydrogenase activity"/>
    <property type="evidence" value="ECO:0007669"/>
    <property type="project" value="TreeGrafter"/>
</dbReference>
<dbReference type="Gene3D" id="2.20.25.90">
    <property type="entry name" value="ADC-like domains"/>
    <property type="match status" value="1"/>
</dbReference>
<dbReference type="GO" id="GO:0043546">
    <property type="term" value="F:molybdopterin cofactor binding"/>
    <property type="evidence" value="ECO:0007669"/>
    <property type="project" value="InterPro"/>
</dbReference>
<dbReference type="Gene3D" id="3.40.228.10">
    <property type="entry name" value="Dimethylsulfoxide Reductase, domain 2"/>
    <property type="match status" value="1"/>
</dbReference>
<proteinExistence type="inferred from homology"/>
<evidence type="ECO:0000256" key="10">
    <source>
        <dbReference type="ARBA" id="ARBA00023027"/>
    </source>
</evidence>
<dbReference type="InterPro" id="IPR006656">
    <property type="entry name" value="Mopterin_OxRdtase"/>
</dbReference>
<dbReference type="SMART" id="SM00929">
    <property type="entry name" value="NADH-G_4Fe-4S_3"/>
    <property type="match status" value="1"/>
</dbReference>
<feature type="domain" description="2Fe-2S ferredoxin-type" evidence="14">
    <location>
        <begin position="26"/>
        <end position="104"/>
    </location>
</feature>
<dbReference type="InterPro" id="IPR006657">
    <property type="entry name" value="MoPterin_dinucl-bd_dom"/>
</dbReference>
<dbReference type="Gene3D" id="3.30.70.20">
    <property type="match status" value="1"/>
</dbReference>
<evidence type="ECO:0000259" key="16">
    <source>
        <dbReference type="PROSITE" id="PS51839"/>
    </source>
</evidence>
<dbReference type="PANTHER" id="PTHR43105:SF12">
    <property type="entry name" value="NADH-QUINONE OXIDOREDUCTASE SUBUNIT G"/>
    <property type="match status" value="1"/>
</dbReference>
<dbReference type="PROSITE" id="PS51085">
    <property type="entry name" value="2FE2S_FER_2"/>
    <property type="match status" value="1"/>
</dbReference>
<comment type="function">
    <text evidence="12">NDH-1 shuttles electrons from NADH, via FMN and iron-sulfur (Fe-S) centers, to quinones in the respiratory chain. Couples the redox reaction to proton translocation (for every two electrons transferred, four hydrogen ions are translocated across the cytoplasmic membrane), and thus conserves the redox energy in a proton gradient.</text>
</comment>
<evidence type="ECO:0000256" key="1">
    <source>
        <dbReference type="ARBA" id="ARBA00001966"/>
    </source>
</evidence>
<dbReference type="GO" id="GO:0042773">
    <property type="term" value="P:ATP synthesis coupled electron transport"/>
    <property type="evidence" value="ECO:0007669"/>
    <property type="project" value="InterPro"/>
</dbReference>
<dbReference type="InterPro" id="IPR001041">
    <property type="entry name" value="2Fe-2S_ferredoxin-type"/>
</dbReference>
<dbReference type="NCBIfam" id="NF005895">
    <property type="entry name" value="PRK07860.1"/>
    <property type="match status" value="1"/>
</dbReference>
<dbReference type="GO" id="GO:0016020">
    <property type="term" value="C:membrane"/>
    <property type="evidence" value="ECO:0007669"/>
    <property type="project" value="InterPro"/>
</dbReference>
<dbReference type="Pfam" id="PF01568">
    <property type="entry name" value="Molydop_binding"/>
    <property type="match status" value="1"/>
</dbReference>
<evidence type="ECO:0000313" key="18">
    <source>
        <dbReference type="Proteomes" id="UP000479241"/>
    </source>
</evidence>
<evidence type="ECO:0000313" key="17">
    <source>
        <dbReference type="EMBL" id="NEK87101.1"/>
    </source>
</evidence>
<keyword evidence="5 12" id="KW-0874">Quinone</keyword>
<keyword evidence="8 12" id="KW-0408">Iron</keyword>
<dbReference type="SUPFAM" id="SSF54862">
    <property type="entry name" value="4Fe-4S ferredoxins"/>
    <property type="match status" value="1"/>
</dbReference>
<dbReference type="RefSeq" id="WP_163206735.1">
    <property type="nucleotide sequence ID" value="NZ_JAAGWG010000025.1"/>
</dbReference>
<reference evidence="17 18" key="1">
    <citation type="submission" date="2019-12" db="EMBL/GenBank/DDBJ databases">
        <title>the WGS of Blastococcus saxobsidens 67B17.</title>
        <authorList>
            <person name="Jiang Z."/>
        </authorList>
    </citation>
    <scope>NUCLEOTIDE SEQUENCE [LARGE SCALE GENOMIC DNA]</scope>
    <source>
        <strain evidence="17 18">67B17</strain>
    </source>
</reference>
<dbReference type="EC" id="7.1.1.-" evidence="12"/>
<dbReference type="CDD" id="cd00207">
    <property type="entry name" value="fer2"/>
    <property type="match status" value="1"/>
</dbReference>
<dbReference type="GO" id="GO:0008137">
    <property type="term" value="F:NADH dehydrogenase (ubiquinone) activity"/>
    <property type="evidence" value="ECO:0007669"/>
    <property type="project" value="UniProtKB-UniRule"/>
</dbReference>
<comment type="similarity">
    <text evidence="2 12">Belongs to the complex I 75 kDa subunit family.</text>
</comment>
<evidence type="ECO:0000259" key="15">
    <source>
        <dbReference type="PROSITE" id="PS51669"/>
    </source>
</evidence>
<dbReference type="Gene3D" id="2.40.40.20">
    <property type="match status" value="1"/>
</dbReference>
<dbReference type="InterPro" id="IPR006963">
    <property type="entry name" value="Mopterin_OxRdtase_4Fe-4S_dom"/>
</dbReference>
<dbReference type="InterPro" id="IPR054351">
    <property type="entry name" value="NADH_UbQ_OxRdtase_ferredoxin"/>
</dbReference>
<dbReference type="FunFam" id="3.30.70.20:FF:000016">
    <property type="entry name" value="NADH-quinone oxidoreductase"/>
    <property type="match status" value="1"/>
</dbReference>
<feature type="domain" description="4Fe-4S His(Cys)3-ligated-type" evidence="16">
    <location>
        <begin position="106"/>
        <end position="145"/>
    </location>
</feature>
<evidence type="ECO:0000256" key="11">
    <source>
        <dbReference type="ARBA" id="ARBA00047712"/>
    </source>
</evidence>
<dbReference type="Gene3D" id="3.40.50.740">
    <property type="match status" value="2"/>
</dbReference>
<comment type="cofactor">
    <cofactor evidence="12">
        <name>[2Fe-2S] cluster</name>
        <dbReference type="ChEBI" id="CHEBI:190135"/>
    </cofactor>
    <text evidence="12">Binds 1 [2Fe-2S] cluster per subunit.</text>
</comment>
<comment type="cofactor">
    <cofactor evidence="1 12">
        <name>[4Fe-4S] cluster</name>
        <dbReference type="ChEBI" id="CHEBI:49883"/>
    </cofactor>
</comment>
<dbReference type="PANTHER" id="PTHR43105">
    <property type="entry name" value="RESPIRATORY NITRATE REDUCTASE"/>
    <property type="match status" value="1"/>
</dbReference>
<keyword evidence="9 12" id="KW-0411">Iron-sulfur</keyword>
<evidence type="ECO:0000256" key="8">
    <source>
        <dbReference type="ARBA" id="ARBA00023004"/>
    </source>
</evidence>
<dbReference type="InterPro" id="IPR036010">
    <property type="entry name" value="2Fe-2S_ferredoxin-like_sf"/>
</dbReference>
<dbReference type="GO" id="GO:0046872">
    <property type="term" value="F:metal ion binding"/>
    <property type="evidence" value="ECO:0007669"/>
    <property type="project" value="UniProtKB-UniRule"/>
</dbReference>
<keyword evidence="4 12" id="KW-0001">2Fe-2S</keyword>
<dbReference type="PROSITE" id="PS51839">
    <property type="entry name" value="4FE4S_HC3"/>
    <property type="match status" value="1"/>
</dbReference>
<dbReference type="Pfam" id="PF13510">
    <property type="entry name" value="Fer2_4"/>
    <property type="match status" value="1"/>
</dbReference>
<dbReference type="InterPro" id="IPR009010">
    <property type="entry name" value="Asp_de-COase-like_dom_sf"/>
</dbReference>
<feature type="domain" description="4Fe-4S Mo/W bis-MGD-type" evidence="15">
    <location>
        <begin position="244"/>
        <end position="300"/>
    </location>
</feature>
<evidence type="ECO:0000256" key="4">
    <source>
        <dbReference type="ARBA" id="ARBA00022714"/>
    </source>
</evidence>
<evidence type="ECO:0000256" key="13">
    <source>
        <dbReference type="SAM" id="MobiDB-lite"/>
    </source>
</evidence>
<dbReference type="PROSITE" id="PS00641">
    <property type="entry name" value="COMPLEX1_75K_1"/>
    <property type="match status" value="1"/>
</dbReference>
<evidence type="ECO:0000256" key="5">
    <source>
        <dbReference type="ARBA" id="ARBA00022719"/>
    </source>
</evidence>
<comment type="caution">
    <text evidence="17">The sequence shown here is derived from an EMBL/GenBank/DDBJ whole genome shotgun (WGS) entry which is preliminary data.</text>
</comment>
<dbReference type="GO" id="GO:0051539">
    <property type="term" value="F:4 iron, 4 sulfur cluster binding"/>
    <property type="evidence" value="ECO:0007669"/>
    <property type="project" value="UniProtKB-KW"/>
</dbReference>
<comment type="catalytic activity">
    <reaction evidence="11 12">
        <text>a quinone + NADH + 5 H(+)(in) = a quinol + NAD(+) + 4 H(+)(out)</text>
        <dbReference type="Rhea" id="RHEA:57888"/>
        <dbReference type="ChEBI" id="CHEBI:15378"/>
        <dbReference type="ChEBI" id="CHEBI:24646"/>
        <dbReference type="ChEBI" id="CHEBI:57540"/>
        <dbReference type="ChEBI" id="CHEBI:57945"/>
        <dbReference type="ChEBI" id="CHEBI:132124"/>
    </reaction>
</comment>
<dbReference type="SUPFAM" id="SSF50692">
    <property type="entry name" value="ADC-like"/>
    <property type="match status" value="1"/>
</dbReference>
<organism evidence="17 18">
    <name type="scientific">Blastococcus saxobsidens</name>
    <dbReference type="NCBI Taxonomy" id="138336"/>
    <lineage>
        <taxon>Bacteria</taxon>
        <taxon>Bacillati</taxon>
        <taxon>Actinomycetota</taxon>
        <taxon>Actinomycetes</taxon>
        <taxon>Geodermatophilales</taxon>
        <taxon>Geodermatophilaceae</taxon>
        <taxon>Blastococcus</taxon>
    </lineage>
</organism>
<dbReference type="InterPro" id="IPR050123">
    <property type="entry name" value="Prok_molybdopt-oxidoreductase"/>
</dbReference>
<dbReference type="InterPro" id="IPR019574">
    <property type="entry name" value="NADH_UbQ_OxRdtase_Gsu_4Fe4S-bd"/>
</dbReference>
<dbReference type="SUPFAM" id="SSF54292">
    <property type="entry name" value="2Fe-2S ferredoxin-like"/>
    <property type="match status" value="1"/>
</dbReference>
<dbReference type="PROSITE" id="PS51669">
    <property type="entry name" value="4FE4S_MOW_BIS_MGD"/>
    <property type="match status" value="1"/>
</dbReference>
<dbReference type="GO" id="GO:0051537">
    <property type="term" value="F:2 iron, 2 sulfur cluster binding"/>
    <property type="evidence" value="ECO:0007669"/>
    <property type="project" value="UniProtKB-UniRule"/>
</dbReference>
<keyword evidence="7 12" id="KW-1278">Translocase</keyword>
<dbReference type="AlphaFoldDB" id="A0A6L9W6Q8"/>
<accession>A0A6L9W6Q8</accession>
<dbReference type="GO" id="GO:0048038">
    <property type="term" value="F:quinone binding"/>
    <property type="evidence" value="ECO:0007669"/>
    <property type="project" value="UniProtKB-UniRule"/>
</dbReference>
<evidence type="ECO:0000256" key="2">
    <source>
        <dbReference type="ARBA" id="ARBA00005404"/>
    </source>
</evidence>
<evidence type="ECO:0000256" key="9">
    <source>
        <dbReference type="ARBA" id="ARBA00023014"/>
    </source>
</evidence>
<dbReference type="NCBIfam" id="TIGR01973">
    <property type="entry name" value="NuoG"/>
    <property type="match status" value="1"/>
</dbReference>
<name>A0A6L9W6Q8_9ACTN</name>
<evidence type="ECO:0000256" key="12">
    <source>
        <dbReference type="RuleBase" id="RU003525"/>
    </source>
</evidence>
<evidence type="ECO:0000256" key="7">
    <source>
        <dbReference type="ARBA" id="ARBA00022967"/>
    </source>
</evidence>
<dbReference type="InterPro" id="IPR010228">
    <property type="entry name" value="NADH_UbQ_OxRdtase_Gsu"/>
</dbReference>
<evidence type="ECO:0000256" key="3">
    <source>
        <dbReference type="ARBA" id="ARBA00022485"/>
    </source>
</evidence>
<dbReference type="PROSITE" id="PS00642">
    <property type="entry name" value="COMPLEX1_75K_2"/>
    <property type="match status" value="1"/>
</dbReference>
<dbReference type="Gene3D" id="3.10.20.740">
    <property type="match status" value="1"/>
</dbReference>
<protein>
    <recommendedName>
        <fullName evidence="12">NADH-quinone oxidoreductase</fullName>
        <ecNumber evidence="12">7.1.1.-</ecNumber>
    </recommendedName>
</protein>
<feature type="region of interest" description="Disordered" evidence="13">
    <location>
        <begin position="1"/>
        <end position="26"/>
    </location>
</feature>
<sequence>MTLTPTNPPPAPAVPPGAPGPHTPPDAVHCTIDGFDVAVPKGTLIIRAAEMIGVQIPRFCDHPLLEPVGACRQCLVEVEGQRKPVASCTMPVSDGMAVRTQLSSPVADKAQQGTMELLLINHPLDCPVCDKGGECPLQNQAMSNGRTESRFVDEKRTYPKPLPISTEILLDRERCVLCARCTRFSQQVAGDPFIELFERGALEQVAIYEDEPFESYFSGNTTQICPVGALTSAQYRFRARPFDLRSEPSVCEHCASGCSMRTDYRRGKVTRRLAGDDPAVNEEWTCDKGRYAFRYATSNDRLTTPLVRRDGVLQPASWPEAWAAAAAGLRQARDEGGVGVLPGGRLTVEDAYAWAAFARVALGTNDVDARARAHSEEELAFLAGTVAGTGPATGAVTYDDLGAAPTVLLAGLEPEEESPILFLRLRRAVRTNGLAVFDLAPFATRAAEKLQATVLATLPGAEARSLHALAEGSWGGPAVEALRTPGAVVLAGERLAEVPGAFSALLALSRATGARLAWVPRRAGERGAVEAGALPGLLPGGRSVADAEARAEVAAVWGIDPVSVPSAPGRDTTGILTAARSGRLPGLLVGGVDPADLPDPALAVAALDAAAFVVSLEMFPSAVTERADVVLPVAAAPEKAGSYLDWEGRVRSFDATLHGTGMLTDGRVLHGLADEMDVDLRLPTPEAARAAMAALGSRRPAAAGTGPDVAAPVTPSLRDGEALLASWRQLLDVGTLQRDEPELAGTARRPVARISAATAAGLGLADGDHVTVGGAVGAVSLPVRITPMPEQVVWLPMRSPGSEIRTALGTGPGGIVRLTRTTAPHGATSADATGGVR</sequence>
<dbReference type="SMART" id="SM00926">
    <property type="entry name" value="Molybdop_Fe4S4"/>
    <property type="match status" value="1"/>
</dbReference>
<keyword evidence="3 12" id="KW-0004">4Fe-4S</keyword>
<evidence type="ECO:0000256" key="6">
    <source>
        <dbReference type="ARBA" id="ARBA00022723"/>
    </source>
</evidence>
<dbReference type="PROSITE" id="PS00643">
    <property type="entry name" value="COMPLEX1_75K_3"/>
    <property type="match status" value="1"/>
</dbReference>
<dbReference type="Pfam" id="PF00384">
    <property type="entry name" value="Molybdopterin"/>
    <property type="match status" value="1"/>
</dbReference>
<dbReference type="SUPFAM" id="SSF53706">
    <property type="entry name" value="Formate dehydrogenase/DMSO reductase, domains 1-3"/>
    <property type="match status" value="1"/>
</dbReference>
<gene>
    <name evidence="17" type="ORF">GCU60_15275</name>
</gene>
<dbReference type="InterPro" id="IPR000283">
    <property type="entry name" value="NADH_UbQ_OxRdtase_75kDa_su_CS"/>
</dbReference>
<dbReference type="Proteomes" id="UP000479241">
    <property type="component" value="Unassembled WGS sequence"/>
</dbReference>
<keyword evidence="6 12" id="KW-0479">Metal-binding</keyword>
<dbReference type="Pfam" id="PF10588">
    <property type="entry name" value="NADH-G_4Fe-4S_3"/>
    <property type="match status" value="1"/>
</dbReference>
<feature type="compositionally biased region" description="Pro residues" evidence="13">
    <location>
        <begin position="1"/>
        <end position="24"/>
    </location>
</feature>
<dbReference type="Pfam" id="PF04879">
    <property type="entry name" value="Molybdop_Fe4S4"/>
    <property type="match status" value="1"/>
</dbReference>
<evidence type="ECO:0000259" key="14">
    <source>
        <dbReference type="PROSITE" id="PS51085"/>
    </source>
</evidence>
<dbReference type="FunFam" id="3.10.20.740:FF:000001">
    <property type="entry name" value="NADH-quinone oxidoreductase subunit G"/>
    <property type="match status" value="1"/>
</dbReference>
<dbReference type="EMBL" id="JAAGWG010000025">
    <property type="protein sequence ID" value="NEK87101.1"/>
    <property type="molecule type" value="Genomic_DNA"/>
</dbReference>
<keyword evidence="17" id="KW-0560">Oxidoreductase</keyword>
<keyword evidence="10 12" id="KW-0520">NAD</keyword>
<dbReference type="Pfam" id="PF22117">
    <property type="entry name" value="Fer4_Nqo3"/>
    <property type="match status" value="1"/>
</dbReference>